<dbReference type="Proteomes" id="UP000663879">
    <property type="component" value="Unassembled WGS sequence"/>
</dbReference>
<feature type="non-terminal residue" evidence="1">
    <location>
        <position position="1"/>
    </location>
</feature>
<organism evidence="1 2">
    <name type="scientific">Brachionus calyciflorus</name>
    <dbReference type="NCBI Taxonomy" id="104777"/>
    <lineage>
        <taxon>Eukaryota</taxon>
        <taxon>Metazoa</taxon>
        <taxon>Spiralia</taxon>
        <taxon>Gnathifera</taxon>
        <taxon>Rotifera</taxon>
        <taxon>Eurotatoria</taxon>
        <taxon>Monogononta</taxon>
        <taxon>Pseudotrocha</taxon>
        <taxon>Ploima</taxon>
        <taxon>Brachionidae</taxon>
        <taxon>Brachionus</taxon>
    </lineage>
</organism>
<keyword evidence="2" id="KW-1185">Reference proteome</keyword>
<reference evidence="1" key="1">
    <citation type="submission" date="2021-02" db="EMBL/GenBank/DDBJ databases">
        <authorList>
            <person name="Nowell W R."/>
        </authorList>
    </citation>
    <scope>NUCLEOTIDE SEQUENCE</scope>
    <source>
        <strain evidence="1">Ploen Becks lab</strain>
    </source>
</reference>
<comment type="caution">
    <text evidence="1">The sequence shown here is derived from an EMBL/GenBank/DDBJ whole genome shotgun (WGS) entry which is preliminary data.</text>
</comment>
<protein>
    <submittedName>
        <fullName evidence="1">Uncharacterized protein</fullName>
    </submittedName>
</protein>
<feature type="non-terminal residue" evidence="1">
    <location>
        <position position="29"/>
    </location>
</feature>
<name>A0A814SIN0_9BILA</name>
<evidence type="ECO:0000313" key="2">
    <source>
        <dbReference type="Proteomes" id="UP000663879"/>
    </source>
</evidence>
<accession>A0A814SIN0</accession>
<evidence type="ECO:0000313" key="1">
    <source>
        <dbReference type="EMBL" id="CAF1147000.1"/>
    </source>
</evidence>
<proteinExistence type="predicted"/>
<dbReference type="AlphaFoldDB" id="A0A814SIN0"/>
<gene>
    <name evidence="1" type="ORF">OXX778_LOCUS23141</name>
</gene>
<dbReference type="EMBL" id="CAJNOC010011283">
    <property type="protein sequence ID" value="CAF1147000.1"/>
    <property type="molecule type" value="Genomic_DNA"/>
</dbReference>
<sequence length="29" mass="3513">LHRILNSTEKPCIRLLINRHNNKYSYTNT</sequence>